<dbReference type="Proteomes" id="UP000184758">
    <property type="component" value="Unassembled WGS sequence"/>
</dbReference>
<dbReference type="EMBL" id="FSRN01000001">
    <property type="protein sequence ID" value="SIO11788.1"/>
    <property type="molecule type" value="Genomic_DNA"/>
</dbReference>
<gene>
    <name evidence="2" type="ORF">SAMN05878443_1465</name>
</gene>
<evidence type="ECO:0000256" key="1">
    <source>
        <dbReference type="HAMAP-Rule" id="MF_01575"/>
    </source>
</evidence>
<dbReference type="STRING" id="28230.SAMN05878443_1465"/>
<dbReference type="RefSeq" id="WP_034548559.1">
    <property type="nucleotide sequence ID" value="NZ_FSRN01000001.1"/>
</dbReference>
<dbReference type="AlphaFoldDB" id="A0A1N6GW82"/>
<reference evidence="3" key="1">
    <citation type="submission" date="2016-11" db="EMBL/GenBank/DDBJ databases">
        <authorList>
            <person name="Varghese N."/>
            <person name="Submissions S."/>
        </authorList>
    </citation>
    <scope>NUCLEOTIDE SEQUENCE [LARGE SCALE GENOMIC DNA]</scope>
    <source>
        <strain evidence="3">313</strain>
    </source>
</reference>
<dbReference type="Gene3D" id="3.40.50.450">
    <property type="match status" value="1"/>
</dbReference>
<keyword evidence="3" id="KW-1185">Reference proteome</keyword>
<dbReference type="PIRSF" id="PIRSF021290">
    <property type="entry name" value="DUF1273"/>
    <property type="match status" value="1"/>
</dbReference>
<organism evidence="2 3">
    <name type="scientific">Carnobacterium alterfunditum</name>
    <dbReference type="NCBI Taxonomy" id="28230"/>
    <lineage>
        <taxon>Bacteria</taxon>
        <taxon>Bacillati</taxon>
        <taxon>Bacillota</taxon>
        <taxon>Bacilli</taxon>
        <taxon>Lactobacillales</taxon>
        <taxon>Carnobacteriaceae</taxon>
        <taxon>Carnobacterium</taxon>
    </lineage>
</organism>
<comment type="similarity">
    <text evidence="1">Belongs to the UPF0398 family.</text>
</comment>
<dbReference type="PANTHER" id="PTHR38440:SF1">
    <property type="entry name" value="UPF0398 PROTEIN SPR0331"/>
    <property type="match status" value="1"/>
</dbReference>
<evidence type="ECO:0000313" key="2">
    <source>
        <dbReference type="EMBL" id="SIO11788.1"/>
    </source>
</evidence>
<dbReference type="eggNOG" id="COG4474">
    <property type="taxonomic scope" value="Bacteria"/>
</dbReference>
<evidence type="ECO:0000313" key="3">
    <source>
        <dbReference type="Proteomes" id="UP000184758"/>
    </source>
</evidence>
<sequence length="181" mass="21152">MRNLYISGYRTFELGVFKEDDPKVAVIKKCLKQEISQFIEEGIEWILTSAQFGTEQWAIEVVDDLKKEYPTIKIAIIFPFLEFGSNWNEKNQSKLNSLKQKVDYVEATSHKTYQDPSQLKNHQAFLLEHCQAALLVYDPEFEGKTKFVYQALKKKQETMGFELRLIDVDQLQNSSIEEEND</sequence>
<dbReference type="SUPFAM" id="SSF102405">
    <property type="entry name" value="MCP/YpsA-like"/>
    <property type="match status" value="1"/>
</dbReference>
<dbReference type="NCBIfam" id="NF010181">
    <property type="entry name" value="PRK13660.1"/>
    <property type="match status" value="1"/>
</dbReference>
<accession>A0A1N6GW82</accession>
<dbReference type="OrthoDB" id="2301957at2"/>
<proteinExistence type="inferred from homology"/>
<dbReference type="PANTHER" id="PTHR38440">
    <property type="entry name" value="UPF0398 PROTEIN YPSA"/>
    <property type="match status" value="1"/>
</dbReference>
<name>A0A1N6GW82_9LACT</name>
<dbReference type="Pfam" id="PF06908">
    <property type="entry name" value="YpsA"/>
    <property type="match status" value="1"/>
</dbReference>
<dbReference type="HAMAP" id="MF_01575">
    <property type="entry name" value="UPF0398"/>
    <property type="match status" value="1"/>
</dbReference>
<protein>
    <recommendedName>
        <fullName evidence="1">UPF0398 protein SAMN05878443_1465</fullName>
    </recommendedName>
</protein>
<dbReference type="InterPro" id="IPR010697">
    <property type="entry name" value="YspA"/>
</dbReference>